<evidence type="ECO:0000256" key="3">
    <source>
        <dbReference type="ARBA" id="ARBA00022801"/>
    </source>
</evidence>
<comment type="similarity">
    <text evidence="7 9">Belongs to the Maf family. YceF subfamily.</text>
</comment>
<dbReference type="InterPro" id="IPR003697">
    <property type="entry name" value="Maf-like"/>
</dbReference>
<gene>
    <name evidence="10" type="ORF">SAMN02982919_01003</name>
</gene>
<dbReference type="OrthoDB" id="9813694at2"/>
<organism evidence="10 11">
    <name type="scientific">Giesbergeria anulus</name>
    <dbReference type="NCBI Taxonomy" id="180197"/>
    <lineage>
        <taxon>Bacteria</taxon>
        <taxon>Pseudomonadati</taxon>
        <taxon>Pseudomonadota</taxon>
        <taxon>Betaproteobacteria</taxon>
        <taxon>Burkholderiales</taxon>
        <taxon>Comamonadaceae</taxon>
        <taxon>Giesbergeria</taxon>
    </lineage>
</organism>
<dbReference type="Proteomes" id="UP000199766">
    <property type="component" value="Unassembled WGS sequence"/>
</dbReference>
<dbReference type="EMBL" id="FOGD01000002">
    <property type="protein sequence ID" value="SEQ69017.1"/>
    <property type="molecule type" value="Genomic_DNA"/>
</dbReference>
<dbReference type="PANTHER" id="PTHR43213">
    <property type="entry name" value="BIFUNCTIONAL DTTP/UTP PYROPHOSPHATASE/METHYLTRANSFERASE PROTEIN-RELATED"/>
    <property type="match status" value="1"/>
</dbReference>
<dbReference type="GO" id="GO:0009117">
    <property type="term" value="P:nucleotide metabolic process"/>
    <property type="evidence" value="ECO:0007669"/>
    <property type="project" value="UniProtKB-KW"/>
</dbReference>
<feature type="active site" description="Proton acceptor" evidence="9">
    <location>
        <position position="76"/>
    </location>
</feature>
<keyword evidence="2 9" id="KW-0963">Cytoplasm</keyword>
<proteinExistence type="inferred from homology"/>
<keyword evidence="4 9" id="KW-0546">Nucleotide metabolism</keyword>
<evidence type="ECO:0000313" key="11">
    <source>
        <dbReference type="Proteomes" id="UP000199766"/>
    </source>
</evidence>
<protein>
    <recommendedName>
        <fullName evidence="8 9">7-methyl-GTP pyrophosphatase</fullName>
        <shortName evidence="9">m(7)GTP pyrophosphatase</shortName>
        <ecNumber evidence="9">3.6.1.-</ecNumber>
    </recommendedName>
</protein>
<evidence type="ECO:0000313" key="10">
    <source>
        <dbReference type="EMBL" id="SEQ69017.1"/>
    </source>
</evidence>
<evidence type="ECO:0000256" key="1">
    <source>
        <dbReference type="ARBA" id="ARBA00004496"/>
    </source>
</evidence>
<dbReference type="STRING" id="180197.SAMN02982919_01003"/>
<dbReference type="HAMAP" id="MF_00528">
    <property type="entry name" value="Maf"/>
    <property type="match status" value="1"/>
</dbReference>
<evidence type="ECO:0000256" key="5">
    <source>
        <dbReference type="ARBA" id="ARBA00050213"/>
    </source>
</evidence>
<comment type="cofactor">
    <cofactor evidence="9">
        <name>a divalent metal cation</name>
        <dbReference type="ChEBI" id="CHEBI:60240"/>
    </cofactor>
</comment>
<dbReference type="InterPro" id="IPR029001">
    <property type="entry name" value="ITPase-like_fam"/>
</dbReference>
<dbReference type="FunFam" id="3.90.950.10:FF:000005">
    <property type="entry name" value="7-methyl-GTP pyrophosphatase"/>
    <property type="match status" value="1"/>
</dbReference>
<comment type="catalytic activity">
    <reaction evidence="5 9">
        <text>N(7)-methyl-GTP + H2O = N(7)-methyl-GMP + diphosphate + H(+)</text>
        <dbReference type="Rhea" id="RHEA:58744"/>
        <dbReference type="ChEBI" id="CHEBI:15377"/>
        <dbReference type="ChEBI" id="CHEBI:15378"/>
        <dbReference type="ChEBI" id="CHEBI:33019"/>
        <dbReference type="ChEBI" id="CHEBI:58285"/>
        <dbReference type="ChEBI" id="CHEBI:87133"/>
    </reaction>
</comment>
<comment type="subcellular location">
    <subcellularLocation>
        <location evidence="1 9">Cytoplasm</location>
    </subcellularLocation>
</comment>
<dbReference type="Gene3D" id="3.90.950.10">
    <property type="match status" value="1"/>
</dbReference>
<dbReference type="EC" id="3.6.1.-" evidence="9"/>
<evidence type="ECO:0000256" key="8">
    <source>
        <dbReference type="ARBA" id="ARBA00068163"/>
    </source>
</evidence>
<feature type="site" description="Important for substrate specificity" evidence="9">
    <location>
        <position position="161"/>
    </location>
</feature>
<dbReference type="SUPFAM" id="SSF52972">
    <property type="entry name" value="ITPase-like"/>
    <property type="match status" value="1"/>
</dbReference>
<dbReference type="AlphaFoldDB" id="A0A1H9I3B0"/>
<dbReference type="NCBIfam" id="TIGR00172">
    <property type="entry name" value="maf"/>
    <property type="match status" value="1"/>
</dbReference>
<dbReference type="GO" id="GO:0047429">
    <property type="term" value="F:nucleoside triphosphate diphosphatase activity"/>
    <property type="evidence" value="ECO:0007669"/>
    <property type="project" value="InterPro"/>
</dbReference>
<name>A0A1H9I3B0_9BURK</name>
<evidence type="ECO:0000256" key="2">
    <source>
        <dbReference type="ARBA" id="ARBA00022490"/>
    </source>
</evidence>
<comment type="function">
    <text evidence="6 9">Nucleoside triphosphate pyrophosphatase that hydrolyzes 7-methyl-GTP (m(7)GTP). May have a dual role in cell division arrest and in preventing the incorporation of modified nucleotides into cellular nucleic acids.</text>
</comment>
<evidence type="ECO:0000256" key="4">
    <source>
        <dbReference type="ARBA" id="ARBA00023080"/>
    </source>
</evidence>
<accession>A0A1H9I3B0</accession>
<comment type="caution">
    <text evidence="9">Lacks conserved residue(s) required for the propagation of feature annotation.</text>
</comment>
<feature type="site" description="Important for substrate specificity" evidence="9">
    <location>
        <position position="77"/>
    </location>
</feature>
<dbReference type="Pfam" id="PF02545">
    <property type="entry name" value="Maf"/>
    <property type="match status" value="1"/>
</dbReference>
<sequence length="199" mass="21337">MQSFFPPQRPLVLGSTSRYRRELLQRLRLPFEVTAPDVDETPQPGEAPPALALRLALAKAHAVASQYPEAVVIGSDQVADLAGHPLGKPGNHERAVAQLGMMSGHTVIFQTAVAVVCHATGFEQAELAAVEVRFRALAEDEIERYLRAEQPYDCAGSAKSEGLGISLLDAIVSDDPTALIGLPLIRTCRLLRAAGIILP</sequence>
<evidence type="ECO:0000256" key="7">
    <source>
        <dbReference type="ARBA" id="ARBA00060749"/>
    </source>
</evidence>
<reference evidence="10 11" key="1">
    <citation type="submission" date="2016-10" db="EMBL/GenBank/DDBJ databases">
        <authorList>
            <person name="de Groot N.N."/>
        </authorList>
    </citation>
    <scope>NUCLEOTIDE SEQUENCE [LARGE SCALE GENOMIC DNA]</scope>
    <source>
        <strain evidence="10 11">ATCC 35958</strain>
    </source>
</reference>
<keyword evidence="3 9" id="KW-0378">Hydrolase</keyword>
<keyword evidence="11" id="KW-1185">Reference proteome</keyword>
<dbReference type="GO" id="GO:0005737">
    <property type="term" value="C:cytoplasm"/>
    <property type="evidence" value="ECO:0007669"/>
    <property type="project" value="UniProtKB-SubCell"/>
</dbReference>
<feature type="site" description="Important for substrate specificity" evidence="9">
    <location>
        <position position="19"/>
    </location>
</feature>
<evidence type="ECO:0000256" key="6">
    <source>
        <dbReference type="ARBA" id="ARBA00053369"/>
    </source>
</evidence>
<dbReference type="RefSeq" id="WP_091453777.1">
    <property type="nucleotide sequence ID" value="NZ_FOGD01000002.1"/>
</dbReference>
<dbReference type="PANTHER" id="PTHR43213:SF10">
    <property type="entry name" value="7-METHYL-GTP PYROPHOSPHATASE"/>
    <property type="match status" value="1"/>
</dbReference>
<evidence type="ECO:0000256" key="9">
    <source>
        <dbReference type="HAMAP-Rule" id="MF_00528"/>
    </source>
</evidence>
<dbReference type="PIRSF" id="PIRSF006305">
    <property type="entry name" value="Maf"/>
    <property type="match status" value="1"/>
</dbReference>